<dbReference type="AlphaFoldDB" id="A0A8J3DHW6"/>
<sequence length="88" mass="10309">MKSAYELAMERLQKESPSSGPVTEDLKKQLAEIDRVYDAKIAEREVYLSSARNKSRDPEERQKLEQELVDERKKINAEREAKKDKIRS</sequence>
<accession>A0A8J3DHW6</accession>
<proteinExistence type="predicted"/>
<evidence type="ECO:0000256" key="1">
    <source>
        <dbReference type="SAM" id="MobiDB-lite"/>
    </source>
</evidence>
<name>A0A8J3DHW6_9BACT</name>
<feature type="region of interest" description="Disordered" evidence="1">
    <location>
        <begin position="1"/>
        <end position="24"/>
    </location>
</feature>
<feature type="region of interest" description="Disordered" evidence="1">
    <location>
        <begin position="48"/>
        <end position="88"/>
    </location>
</feature>
<reference evidence="2" key="2">
    <citation type="submission" date="2020-09" db="EMBL/GenBank/DDBJ databases">
        <authorList>
            <person name="Sun Q."/>
            <person name="Kim S."/>
        </authorList>
    </citation>
    <scope>NUCLEOTIDE SEQUENCE</scope>
    <source>
        <strain evidence="2">KCTC 12870</strain>
    </source>
</reference>
<organism evidence="2 3">
    <name type="scientific">Cerasicoccus arenae</name>
    <dbReference type="NCBI Taxonomy" id="424488"/>
    <lineage>
        <taxon>Bacteria</taxon>
        <taxon>Pseudomonadati</taxon>
        <taxon>Verrucomicrobiota</taxon>
        <taxon>Opitutia</taxon>
        <taxon>Puniceicoccales</taxon>
        <taxon>Cerasicoccaceae</taxon>
        <taxon>Cerasicoccus</taxon>
    </lineage>
</organism>
<dbReference type="RefSeq" id="WP_189516351.1">
    <property type="nucleotide sequence ID" value="NZ_BMXG01000021.1"/>
</dbReference>
<evidence type="ECO:0000313" key="3">
    <source>
        <dbReference type="Proteomes" id="UP000642829"/>
    </source>
</evidence>
<comment type="caution">
    <text evidence="2">The sequence shown here is derived from an EMBL/GenBank/DDBJ whole genome shotgun (WGS) entry which is preliminary data.</text>
</comment>
<reference evidence="2" key="1">
    <citation type="journal article" date="2014" name="Int. J. Syst. Evol. Microbiol.">
        <title>Complete genome sequence of Corynebacterium casei LMG S-19264T (=DSM 44701T), isolated from a smear-ripened cheese.</title>
        <authorList>
            <consortium name="US DOE Joint Genome Institute (JGI-PGF)"/>
            <person name="Walter F."/>
            <person name="Albersmeier A."/>
            <person name="Kalinowski J."/>
            <person name="Ruckert C."/>
        </authorList>
    </citation>
    <scope>NUCLEOTIDE SEQUENCE</scope>
    <source>
        <strain evidence="2">KCTC 12870</strain>
    </source>
</reference>
<dbReference type="EMBL" id="BMXG01000021">
    <property type="protein sequence ID" value="GHC09305.1"/>
    <property type="molecule type" value="Genomic_DNA"/>
</dbReference>
<protein>
    <submittedName>
        <fullName evidence="2">Uncharacterized protein</fullName>
    </submittedName>
</protein>
<evidence type="ECO:0000313" key="2">
    <source>
        <dbReference type="EMBL" id="GHC09305.1"/>
    </source>
</evidence>
<feature type="compositionally biased region" description="Basic and acidic residues" evidence="1">
    <location>
        <begin position="54"/>
        <end position="88"/>
    </location>
</feature>
<dbReference type="Proteomes" id="UP000642829">
    <property type="component" value="Unassembled WGS sequence"/>
</dbReference>
<gene>
    <name evidence="2" type="ORF">GCM10007047_28120</name>
</gene>
<keyword evidence="3" id="KW-1185">Reference proteome</keyword>